<organism evidence="2 3">
    <name type="scientific">Stereocaulon virgatum</name>
    <dbReference type="NCBI Taxonomy" id="373712"/>
    <lineage>
        <taxon>Eukaryota</taxon>
        <taxon>Fungi</taxon>
        <taxon>Dikarya</taxon>
        <taxon>Ascomycota</taxon>
        <taxon>Pezizomycotina</taxon>
        <taxon>Lecanoromycetes</taxon>
        <taxon>OSLEUM clade</taxon>
        <taxon>Lecanoromycetidae</taxon>
        <taxon>Lecanorales</taxon>
        <taxon>Lecanorineae</taxon>
        <taxon>Stereocaulaceae</taxon>
        <taxon>Stereocaulon</taxon>
    </lineage>
</organism>
<dbReference type="EMBL" id="JBEFKJ010000145">
    <property type="protein sequence ID" value="KAL2036383.1"/>
    <property type="molecule type" value="Genomic_DNA"/>
</dbReference>
<dbReference type="PANTHER" id="PTHR40375:SF2">
    <property type="entry name" value="SPORULATION-SPECIFIC PROTEIN 22"/>
    <property type="match status" value="1"/>
</dbReference>
<comment type="caution">
    <text evidence="2">The sequence shown here is derived from an EMBL/GenBank/DDBJ whole genome shotgun (WGS) entry which is preliminary data.</text>
</comment>
<dbReference type="Proteomes" id="UP001590950">
    <property type="component" value="Unassembled WGS sequence"/>
</dbReference>
<accession>A0ABR3ZZ94</accession>
<dbReference type="PANTHER" id="PTHR40375">
    <property type="entry name" value="SPORULATION-SPECIFIC PROTEIN 22"/>
    <property type="match status" value="1"/>
</dbReference>
<proteinExistence type="predicted"/>
<evidence type="ECO:0000256" key="1">
    <source>
        <dbReference type="SAM" id="MobiDB-lite"/>
    </source>
</evidence>
<evidence type="ECO:0000313" key="2">
    <source>
        <dbReference type="EMBL" id="KAL2036383.1"/>
    </source>
</evidence>
<evidence type="ECO:0000313" key="3">
    <source>
        <dbReference type="Proteomes" id="UP001590950"/>
    </source>
</evidence>
<protein>
    <recommendedName>
        <fullName evidence="4">Signal recognition particle subunit SRP72</fullName>
    </recommendedName>
</protein>
<sequence>MSTSNKKDPSTQYLLYKVALRSRDPDLATECLDTICNASDKDATLLYACVLEAQQVGDQSQMVTSLQRVLQKYDYSAQTKFIFQRCYVAPLVCSFAKLRILLHKSPKPSMTSASFLRLPQPRQKPQGETQSPMISR</sequence>
<dbReference type="InterPro" id="IPR039057">
    <property type="entry name" value="Spo22/ZIP4"/>
</dbReference>
<name>A0ABR3ZZ94_9LECA</name>
<gene>
    <name evidence="2" type="ORF">N7G274_010904</name>
</gene>
<evidence type="ECO:0008006" key="4">
    <source>
        <dbReference type="Google" id="ProtNLM"/>
    </source>
</evidence>
<reference evidence="2 3" key="1">
    <citation type="submission" date="2024-09" db="EMBL/GenBank/DDBJ databases">
        <title>Rethinking Asexuality: The Enigmatic Case of Functional Sexual Genes in Lepraria (Stereocaulaceae).</title>
        <authorList>
            <person name="Doellman M."/>
            <person name="Sun Y."/>
            <person name="Barcenas-Pena A."/>
            <person name="Lumbsch H.T."/>
            <person name="Grewe F."/>
        </authorList>
    </citation>
    <scope>NUCLEOTIDE SEQUENCE [LARGE SCALE GENOMIC DNA]</scope>
    <source>
        <strain evidence="2 3">Mercado 3170</strain>
    </source>
</reference>
<feature type="compositionally biased region" description="Polar residues" evidence="1">
    <location>
        <begin position="126"/>
        <end position="136"/>
    </location>
</feature>
<keyword evidence="3" id="KW-1185">Reference proteome</keyword>
<feature type="region of interest" description="Disordered" evidence="1">
    <location>
        <begin position="107"/>
        <end position="136"/>
    </location>
</feature>